<gene>
    <name evidence="4" type="ORF">BB560_000399</name>
</gene>
<dbReference type="STRING" id="133381.A0A2T9ZKH9"/>
<protein>
    <submittedName>
        <fullName evidence="4">Uncharacterized protein</fullName>
    </submittedName>
</protein>
<evidence type="ECO:0000256" key="3">
    <source>
        <dbReference type="PROSITE-ProRule" id="PRU00221"/>
    </source>
</evidence>
<name>A0A2T9ZKH9_9FUNG</name>
<dbReference type="OrthoDB" id="10257301at2759"/>
<dbReference type="InterPro" id="IPR036322">
    <property type="entry name" value="WD40_repeat_dom_sf"/>
</dbReference>
<dbReference type="InterPro" id="IPR001680">
    <property type="entry name" value="WD40_rpt"/>
</dbReference>
<feature type="repeat" description="WD" evidence="3">
    <location>
        <begin position="267"/>
        <end position="300"/>
    </location>
</feature>
<dbReference type="InterPro" id="IPR032847">
    <property type="entry name" value="PRPF17"/>
</dbReference>
<reference evidence="4 5" key="1">
    <citation type="journal article" date="2018" name="MBio">
        <title>Comparative Genomics Reveals the Core Gene Toolbox for the Fungus-Insect Symbiosis.</title>
        <authorList>
            <person name="Wang Y."/>
            <person name="Stata M."/>
            <person name="Wang W."/>
            <person name="Stajich J.E."/>
            <person name="White M.M."/>
            <person name="Moncalvo J.M."/>
        </authorList>
    </citation>
    <scope>NUCLEOTIDE SEQUENCE [LARGE SCALE GENOMIC DNA]</scope>
    <source>
        <strain evidence="4 5">SC-DP-2</strain>
    </source>
</reference>
<dbReference type="SMART" id="SM00320">
    <property type="entry name" value="WD40"/>
    <property type="match status" value="4"/>
</dbReference>
<dbReference type="InterPro" id="IPR020472">
    <property type="entry name" value="WD40_PAC1"/>
</dbReference>
<organism evidence="4 5">
    <name type="scientific">Smittium megazygosporum</name>
    <dbReference type="NCBI Taxonomy" id="133381"/>
    <lineage>
        <taxon>Eukaryota</taxon>
        <taxon>Fungi</taxon>
        <taxon>Fungi incertae sedis</taxon>
        <taxon>Zoopagomycota</taxon>
        <taxon>Kickxellomycotina</taxon>
        <taxon>Harpellomycetes</taxon>
        <taxon>Harpellales</taxon>
        <taxon>Legeriomycetaceae</taxon>
        <taxon>Smittium</taxon>
    </lineage>
</organism>
<keyword evidence="2" id="KW-0677">Repeat</keyword>
<dbReference type="PROSITE" id="PS50294">
    <property type="entry name" value="WD_REPEATS_REGION"/>
    <property type="match status" value="3"/>
</dbReference>
<evidence type="ECO:0000256" key="1">
    <source>
        <dbReference type="ARBA" id="ARBA00022574"/>
    </source>
</evidence>
<dbReference type="GO" id="GO:0000398">
    <property type="term" value="P:mRNA splicing, via spliceosome"/>
    <property type="evidence" value="ECO:0007669"/>
    <property type="project" value="InterPro"/>
</dbReference>
<keyword evidence="5" id="KW-1185">Reference proteome</keyword>
<dbReference type="Pfam" id="PF00400">
    <property type="entry name" value="WD40"/>
    <property type="match status" value="3"/>
</dbReference>
<dbReference type="Gene3D" id="2.130.10.10">
    <property type="entry name" value="YVTN repeat-like/Quinoprotein amine dehydrogenase"/>
    <property type="match status" value="1"/>
</dbReference>
<sequence>MNLINEYSSSDEEVSVPKSIKKFKVDSAPEVGIEDVYLKDKLYLIPGQKEFAVNLPYDVAFQPELGPQNNMVSKLPNQNVLTGIAEEQVISEFDFRLQERNFRVLGYAENPSEIDSQKFTGDITKAEQLQGVSVLNKKVKNNTYLKRAAKGDPSVIEGEDSYKGPWAGYDGETKGQKVGPTEEEFATWSASRKPLNKDGEEAAEGDINIKVGGAVVEQSTFHGKSERDYQGRTYMEYPRDVENSNSLFTREPGSQRCYAPKRSVHQFTAHPKGVTSIRYLPKTGHLLLSSGMDGKVKIWDCYHSSSLLRTYIGHTKAVRDITFDNKGSRFLSTSFDKYVKLWDTETGQVIARFSSGKTPYMSRLHPSNQNMFLTGQADKKIVQWDIRTKNKVQDYDDHMGAVSTVTFIDEGRRFVSTGDDKTMRLWEFGIPVVVKLVADPSMHSMPAVSLHPS</sequence>
<dbReference type="PROSITE" id="PS50082">
    <property type="entry name" value="WD_REPEATS_2"/>
    <property type="match status" value="3"/>
</dbReference>
<dbReference type="AlphaFoldDB" id="A0A2T9ZKH9"/>
<evidence type="ECO:0000313" key="5">
    <source>
        <dbReference type="Proteomes" id="UP000245609"/>
    </source>
</evidence>
<proteinExistence type="predicted"/>
<feature type="repeat" description="WD" evidence="3">
    <location>
        <begin position="395"/>
        <end position="427"/>
    </location>
</feature>
<dbReference type="PRINTS" id="PR00320">
    <property type="entry name" value="GPROTEINBRPT"/>
</dbReference>
<dbReference type="PANTHER" id="PTHR43979:SF1">
    <property type="entry name" value="PRE-MRNA-PROCESSING FACTOR 17"/>
    <property type="match status" value="1"/>
</dbReference>
<dbReference type="EMBL" id="MBFS01000041">
    <property type="protein sequence ID" value="PVV05085.1"/>
    <property type="molecule type" value="Genomic_DNA"/>
</dbReference>
<evidence type="ECO:0000256" key="2">
    <source>
        <dbReference type="ARBA" id="ARBA00022737"/>
    </source>
</evidence>
<keyword evidence="1 3" id="KW-0853">WD repeat</keyword>
<feature type="non-terminal residue" evidence="4">
    <location>
        <position position="453"/>
    </location>
</feature>
<dbReference type="SUPFAM" id="SSF50978">
    <property type="entry name" value="WD40 repeat-like"/>
    <property type="match status" value="1"/>
</dbReference>
<dbReference type="GO" id="GO:0003729">
    <property type="term" value="F:mRNA binding"/>
    <property type="evidence" value="ECO:0007669"/>
    <property type="project" value="TreeGrafter"/>
</dbReference>
<evidence type="ECO:0000313" key="4">
    <source>
        <dbReference type="EMBL" id="PVV05085.1"/>
    </source>
</evidence>
<accession>A0A2T9ZKH9</accession>
<comment type="caution">
    <text evidence="4">The sequence shown here is derived from an EMBL/GenBank/DDBJ whole genome shotgun (WGS) entry which is preliminary data.</text>
</comment>
<dbReference type="Proteomes" id="UP000245609">
    <property type="component" value="Unassembled WGS sequence"/>
</dbReference>
<dbReference type="GO" id="GO:0071013">
    <property type="term" value="C:catalytic step 2 spliceosome"/>
    <property type="evidence" value="ECO:0007669"/>
    <property type="project" value="InterPro"/>
</dbReference>
<dbReference type="PANTHER" id="PTHR43979">
    <property type="entry name" value="PRE-MRNA-PROCESSING FACTOR 17"/>
    <property type="match status" value="1"/>
</dbReference>
<dbReference type="InterPro" id="IPR015943">
    <property type="entry name" value="WD40/YVTN_repeat-like_dom_sf"/>
</dbReference>
<feature type="repeat" description="WD" evidence="3">
    <location>
        <begin position="311"/>
        <end position="352"/>
    </location>
</feature>